<dbReference type="Pfam" id="PF00535">
    <property type="entry name" value="Glycos_transf_2"/>
    <property type="match status" value="1"/>
</dbReference>
<keyword evidence="3" id="KW-0808">Transferase</keyword>
<gene>
    <name evidence="3" type="ORF">SAMN05421580_101123</name>
</gene>
<dbReference type="InterPro" id="IPR029044">
    <property type="entry name" value="Nucleotide-diphossugar_trans"/>
</dbReference>
<keyword evidence="1" id="KW-0812">Transmembrane</keyword>
<evidence type="ECO:0000259" key="2">
    <source>
        <dbReference type="Pfam" id="PF00535"/>
    </source>
</evidence>
<sequence length="276" mass="30151">MKTLIAVPAFNRLDRLRDTMSTVFELDGLTHADVVIFNDGSTDYSHSDLTQEFAPQAQIVSSPTNSGRADFAVHAIFNHFAQSGYQRLFLCDSDLIVSSSALTFVDAHFSQTEGILSLLNASAHPAYASTDATDMVVKHSIGFAGTVWSQEVVAEVLRHVPQSTCYDWDICTYMRGRRKIYCAAKSQVQHFGTHGQNSTGSSFDFGEGFTPTGQAAISRSLANLERLVFELKAQTQQHTAETTALRKQLRRRAKLQALGLALGATAITAVALWGTL</sequence>
<dbReference type="CDD" id="cd00761">
    <property type="entry name" value="Glyco_tranf_GTA_type"/>
    <property type="match status" value="1"/>
</dbReference>
<protein>
    <submittedName>
        <fullName evidence="3">Glycosyl transferase family 2</fullName>
    </submittedName>
</protein>
<keyword evidence="1" id="KW-1133">Transmembrane helix</keyword>
<accession>A0A1N7IY25</accession>
<evidence type="ECO:0000256" key="1">
    <source>
        <dbReference type="SAM" id="Phobius"/>
    </source>
</evidence>
<feature type="domain" description="Glycosyltransferase 2-like" evidence="2">
    <location>
        <begin position="5"/>
        <end position="102"/>
    </location>
</feature>
<proteinExistence type="predicted"/>
<dbReference type="OrthoDB" id="9810303at2"/>
<dbReference type="RefSeq" id="WP_076483105.1">
    <property type="nucleotide sequence ID" value="NZ_FTOG01000001.1"/>
</dbReference>
<dbReference type="GO" id="GO:0016740">
    <property type="term" value="F:transferase activity"/>
    <property type="evidence" value="ECO:0007669"/>
    <property type="project" value="UniProtKB-KW"/>
</dbReference>
<dbReference type="Gene3D" id="3.90.550.10">
    <property type="entry name" value="Spore Coat Polysaccharide Biosynthesis Protein SpsA, Chain A"/>
    <property type="match status" value="1"/>
</dbReference>
<dbReference type="AlphaFoldDB" id="A0A1N7IY25"/>
<dbReference type="EMBL" id="FTOG01000001">
    <property type="protein sequence ID" value="SIS41995.1"/>
    <property type="molecule type" value="Genomic_DNA"/>
</dbReference>
<evidence type="ECO:0000313" key="3">
    <source>
        <dbReference type="EMBL" id="SIS41995.1"/>
    </source>
</evidence>
<name>A0A1N7IY25_9RHOB</name>
<organism evidence="3 4">
    <name type="scientific">Rhodobacter aestuarii</name>
    <dbReference type="NCBI Taxonomy" id="453582"/>
    <lineage>
        <taxon>Bacteria</taxon>
        <taxon>Pseudomonadati</taxon>
        <taxon>Pseudomonadota</taxon>
        <taxon>Alphaproteobacteria</taxon>
        <taxon>Rhodobacterales</taxon>
        <taxon>Rhodobacter group</taxon>
        <taxon>Rhodobacter</taxon>
    </lineage>
</organism>
<dbReference type="InterPro" id="IPR001173">
    <property type="entry name" value="Glyco_trans_2-like"/>
</dbReference>
<dbReference type="Proteomes" id="UP000186221">
    <property type="component" value="Unassembled WGS sequence"/>
</dbReference>
<keyword evidence="1" id="KW-0472">Membrane</keyword>
<keyword evidence="4" id="KW-1185">Reference proteome</keyword>
<dbReference type="SUPFAM" id="SSF53448">
    <property type="entry name" value="Nucleotide-diphospho-sugar transferases"/>
    <property type="match status" value="1"/>
</dbReference>
<evidence type="ECO:0000313" key="4">
    <source>
        <dbReference type="Proteomes" id="UP000186221"/>
    </source>
</evidence>
<reference evidence="4" key="1">
    <citation type="submission" date="2017-01" db="EMBL/GenBank/DDBJ databases">
        <authorList>
            <person name="Varghese N."/>
            <person name="Submissions S."/>
        </authorList>
    </citation>
    <scope>NUCLEOTIDE SEQUENCE [LARGE SCALE GENOMIC DNA]</scope>
    <source>
        <strain evidence="4">DSM 19945</strain>
    </source>
</reference>
<feature type="transmembrane region" description="Helical" evidence="1">
    <location>
        <begin position="255"/>
        <end position="274"/>
    </location>
</feature>